<keyword evidence="4" id="KW-1185">Reference proteome</keyword>
<name>A0A5N0TD39_9GAMM</name>
<accession>A0A5N0TD39</accession>
<gene>
    <name evidence="3" type="ORF">F3N42_05100</name>
</gene>
<evidence type="ECO:0000313" key="4">
    <source>
        <dbReference type="Proteomes" id="UP000325372"/>
    </source>
</evidence>
<reference evidence="3 4" key="1">
    <citation type="submission" date="2019-09" db="EMBL/GenBank/DDBJ databases">
        <title>Wenzhouxiangella sp. Genome sequencing and assembly.</title>
        <authorList>
            <person name="Zhang R."/>
        </authorList>
    </citation>
    <scope>NUCLEOTIDE SEQUENCE [LARGE SCALE GENOMIC DNA]</scope>
    <source>
        <strain evidence="3 4">W260</strain>
    </source>
</reference>
<dbReference type="Pfam" id="PF00534">
    <property type="entry name" value="Glycos_transf_1"/>
    <property type="match status" value="1"/>
</dbReference>
<organism evidence="3 4">
    <name type="scientific">Marinihelvus fidelis</name>
    <dbReference type="NCBI Taxonomy" id="2613842"/>
    <lineage>
        <taxon>Bacteria</taxon>
        <taxon>Pseudomonadati</taxon>
        <taxon>Pseudomonadota</taxon>
        <taxon>Gammaproteobacteria</taxon>
        <taxon>Chromatiales</taxon>
        <taxon>Wenzhouxiangellaceae</taxon>
        <taxon>Marinihelvus</taxon>
    </lineage>
</organism>
<dbReference type="Pfam" id="PF13439">
    <property type="entry name" value="Glyco_transf_4"/>
    <property type="match status" value="1"/>
</dbReference>
<comment type="caution">
    <text evidence="3">The sequence shown here is derived from an EMBL/GenBank/DDBJ whole genome shotgun (WGS) entry which is preliminary data.</text>
</comment>
<evidence type="ECO:0000313" key="3">
    <source>
        <dbReference type="EMBL" id="KAA9132598.1"/>
    </source>
</evidence>
<dbReference type="EMBL" id="VYXP01000003">
    <property type="protein sequence ID" value="KAA9132598.1"/>
    <property type="molecule type" value="Genomic_DNA"/>
</dbReference>
<dbReference type="AlphaFoldDB" id="A0A5N0TD39"/>
<feature type="domain" description="Glycosyl transferase family 1" evidence="1">
    <location>
        <begin position="206"/>
        <end position="372"/>
    </location>
</feature>
<dbReference type="Proteomes" id="UP000325372">
    <property type="component" value="Unassembled WGS sequence"/>
</dbReference>
<proteinExistence type="predicted"/>
<dbReference type="PANTHER" id="PTHR45947:SF3">
    <property type="entry name" value="SULFOQUINOVOSYL TRANSFERASE SQD2"/>
    <property type="match status" value="1"/>
</dbReference>
<sequence>MRENLPSGASGALGILMISDVYFPRVNGVSTSIASFRRELLAQGHRVTLVVPAYDGDPPDDDDDIVRVPGRQIPGDPEDRLMKRGALKRALAAIDPGDYDLVHIQTPFLAHYAGKAWARRVGLPVIETYHTFFEAYFHHYIKAMPAGVSRQLTRWFTRRQVNAVDALIVPSSALEDVMKRYGVSTPVHVLPTGLGPEDFRTTDADRFARGHGIDLDRPTLVYVGRVAHEKNIGFLVDMLAKVREREPDVQFLLAGEGPALGSIRARVQRRGLDGNVIFTGYLSRDGELQDCYACGDAFVFASRTETQGLVLLEAWACGVPLVSTAHLGTRDILASGRGALVPADDVDAFADAVVQLLGDPALRERLAVEAREEARLWTSEKLAARMTRVYRDLVSGRSASYHNATDQPPPAR</sequence>
<dbReference type="InterPro" id="IPR028098">
    <property type="entry name" value="Glyco_trans_4-like_N"/>
</dbReference>
<keyword evidence="3" id="KW-0808">Transferase</keyword>
<dbReference type="InterPro" id="IPR001296">
    <property type="entry name" value="Glyco_trans_1"/>
</dbReference>
<dbReference type="InterPro" id="IPR050194">
    <property type="entry name" value="Glycosyltransferase_grp1"/>
</dbReference>
<feature type="domain" description="Glycosyltransferase subfamily 4-like N-terminal" evidence="2">
    <location>
        <begin position="26"/>
        <end position="194"/>
    </location>
</feature>
<evidence type="ECO:0000259" key="1">
    <source>
        <dbReference type="Pfam" id="PF00534"/>
    </source>
</evidence>
<dbReference type="PANTHER" id="PTHR45947">
    <property type="entry name" value="SULFOQUINOVOSYL TRANSFERASE SQD2"/>
    <property type="match status" value="1"/>
</dbReference>
<dbReference type="SUPFAM" id="SSF53756">
    <property type="entry name" value="UDP-Glycosyltransferase/glycogen phosphorylase"/>
    <property type="match status" value="1"/>
</dbReference>
<dbReference type="Gene3D" id="3.40.50.2000">
    <property type="entry name" value="Glycogen Phosphorylase B"/>
    <property type="match status" value="2"/>
</dbReference>
<dbReference type="GO" id="GO:0016757">
    <property type="term" value="F:glycosyltransferase activity"/>
    <property type="evidence" value="ECO:0007669"/>
    <property type="project" value="TreeGrafter"/>
</dbReference>
<evidence type="ECO:0000259" key="2">
    <source>
        <dbReference type="Pfam" id="PF13439"/>
    </source>
</evidence>
<protein>
    <submittedName>
        <fullName evidence="3">Glycosyltransferase family 4 protein</fullName>
    </submittedName>
</protein>
<dbReference type="RefSeq" id="WP_150863307.1">
    <property type="nucleotide sequence ID" value="NZ_VYXP01000003.1"/>
</dbReference>